<protein>
    <submittedName>
        <fullName evidence="1">Uncharacterized protein</fullName>
    </submittedName>
</protein>
<name>A0A0A8YEI6_ARUDO</name>
<organism evidence="1">
    <name type="scientific">Arundo donax</name>
    <name type="common">Giant reed</name>
    <name type="synonym">Donax arundinaceus</name>
    <dbReference type="NCBI Taxonomy" id="35708"/>
    <lineage>
        <taxon>Eukaryota</taxon>
        <taxon>Viridiplantae</taxon>
        <taxon>Streptophyta</taxon>
        <taxon>Embryophyta</taxon>
        <taxon>Tracheophyta</taxon>
        <taxon>Spermatophyta</taxon>
        <taxon>Magnoliopsida</taxon>
        <taxon>Liliopsida</taxon>
        <taxon>Poales</taxon>
        <taxon>Poaceae</taxon>
        <taxon>PACMAD clade</taxon>
        <taxon>Arundinoideae</taxon>
        <taxon>Arundineae</taxon>
        <taxon>Arundo</taxon>
    </lineage>
</organism>
<dbReference type="AlphaFoldDB" id="A0A0A8YEI6"/>
<reference evidence="1" key="2">
    <citation type="journal article" date="2015" name="Data Brief">
        <title>Shoot transcriptome of the giant reed, Arundo donax.</title>
        <authorList>
            <person name="Barrero R.A."/>
            <person name="Guerrero F.D."/>
            <person name="Moolhuijzen P."/>
            <person name="Goolsby J.A."/>
            <person name="Tidwell J."/>
            <person name="Bellgard S.E."/>
            <person name="Bellgard M.I."/>
        </authorList>
    </citation>
    <scope>NUCLEOTIDE SEQUENCE</scope>
    <source>
        <tissue evidence="1">Shoot tissue taken approximately 20 cm above the soil surface</tissue>
    </source>
</reference>
<proteinExistence type="predicted"/>
<evidence type="ECO:0000313" key="1">
    <source>
        <dbReference type="EMBL" id="JAD24511.1"/>
    </source>
</evidence>
<reference evidence="1" key="1">
    <citation type="submission" date="2014-09" db="EMBL/GenBank/DDBJ databases">
        <authorList>
            <person name="Magalhaes I.L.F."/>
            <person name="Oliveira U."/>
            <person name="Santos F.R."/>
            <person name="Vidigal T.H.D.A."/>
            <person name="Brescovit A.D."/>
            <person name="Santos A.J."/>
        </authorList>
    </citation>
    <scope>NUCLEOTIDE SEQUENCE</scope>
    <source>
        <tissue evidence="1">Shoot tissue taken approximately 20 cm above the soil surface</tissue>
    </source>
</reference>
<accession>A0A0A8YEI6</accession>
<dbReference type="EMBL" id="GBRH01273384">
    <property type="protein sequence ID" value="JAD24511.1"/>
    <property type="molecule type" value="Transcribed_RNA"/>
</dbReference>
<sequence length="61" mass="7085">MANSSDQMLMHRPALARHMKAVFLKPTINKSVCCVLVKTMMWFSTVHITQQQYQVYRVVVS</sequence>